<name>A0ABQ4GCF3_9ACTN</name>
<comment type="caution">
    <text evidence="2">The sequence shown here is derived from an EMBL/GenBank/DDBJ whole genome shotgun (WGS) entry which is preliminary data.</text>
</comment>
<evidence type="ECO:0000313" key="3">
    <source>
        <dbReference type="Proteomes" id="UP000603904"/>
    </source>
</evidence>
<keyword evidence="1" id="KW-0472">Membrane</keyword>
<evidence type="ECO:0000313" key="2">
    <source>
        <dbReference type="EMBL" id="GIH44717.1"/>
    </source>
</evidence>
<dbReference type="Proteomes" id="UP000603904">
    <property type="component" value="Unassembled WGS sequence"/>
</dbReference>
<organism evidence="2 3">
    <name type="scientific">Microbispora corallina</name>
    <dbReference type="NCBI Taxonomy" id="83302"/>
    <lineage>
        <taxon>Bacteria</taxon>
        <taxon>Bacillati</taxon>
        <taxon>Actinomycetota</taxon>
        <taxon>Actinomycetes</taxon>
        <taxon>Streptosporangiales</taxon>
        <taxon>Streptosporangiaceae</taxon>
        <taxon>Microbispora</taxon>
    </lineage>
</organism>
<gene>
    <name evidence="2" type="ORF">Mco01_77170</name>
</gene>
<dbReference type="RefSeq" id="WP_204061693.1">
    <property type="nucleotide sequence ID" value="NZ_BAAAGP010000030.1"/>
</dbReference>
<keyword evidence="3" id="KW-1185">Reference proteome</keyword>
<keyword evidence="1" id="KW-1133">Transmembrane helix</keyword>
<feature type="transmembrane region" description="Helical" evidence="1">
    <location>
        <begin position="37"/>
        <end position="63"/>
    </location>
</feature>
<reference evidence="2 3" key="1">
    <citation type="submission" date="2021-01" db="EMBL/GenBank/DDBJ databases">
        <title>Whole genome shotgun sequence of Microbispora corallina NBRC 16416.</title>
        <authorList>
            <person name="Komaki H."/>
            <person name="Tamura T."/>
        </authorList>
    </citation>
    <scope>NUCLEOTIDE SEQUENCE [LARGE SCALE GENOMIC DNA]</scope>
    <source>
        <strain evidence="2 3">NBRC 16416</strain>
    </source>
</reference>
<keyword evidence="1" id="KW-0812">Transmembrane</keyword>
<accession>A0ABQ4GCF3</accession>
<feature type="transmembrane region" description="Helical" evidence="1">
    <location>
        <begin position="6"/>
        <end position="25"/>
    </location>
</feature>
<protein>
    <submittedName>
        <fullName evidence="2">Uncharacterized protein</fullName>
    </submittedName>
</protein>
<feature type="transmembrane region" description="Helical" evidence="1">
    <location>
        <begin position="75"/>
        <end position="94"/>
    </location>
</feature>
<evidence type="ECO:0000256" key="1">
    <source>
        <dbReference type="SAM" id="Phobius"/>
    </source>
</evidence>
<proteinExistence type="predicted"/>
<dbReference type="EMBL" id="BOOC01000070">
    <property type="protein sequence ID" value="GIH44717.1"/>
    <property type="molecule type" value="Genomic_DNA"/>
</dbReference>
<sequence>MIPLTTVLLWAALLAGLVPATLFLASFRPSWPPRSPAFTVSGLVLVVWLLYARVALLIAVRGWVGHFAGWSDATISIGFTAVCDTFLIYLLVVFRKFKATWVAEMDRRSK</sequence>